<dbReference type="RefSeq" id="XP_002134195.2">
    <property type="nucleotide sequence ID" value="XM_002134159.3"/>
</dbReference>
<keyword evidence="8 12" id="KW-1133">Transmembrane helix</keyword>
<evidence type="ECO:0000256" key="4">
    <source>
        <dbReference type="ARBA" id="ARBA00022448"/>
    </source>
</evidence>
<keyword evidence="5 12" id="KW-0812">Transmembrane</keyword>
<keyword evidence="6" id="KW-0999">Mitochondrion inner membrane</keyword>
<name>A0A6I8UZL9_DROPS</name>
<keyword evidence="7" id="KW-0653">Protein transport</keyword>
<comment type="subcellular location">
    <subcellularLocation>
        <location evidence="2">Mitochondrion inner membrane</location>
        <topology evidence="2">Multi-pass membrane protein</topology>
    </subcellularLocation>
</comment>
<keyword evidence="11 12" id="KW-0472">Membrane</keyword>
<dbReference type="InParanoid" id="A0A6I8UZL9"/>
<reference evidence="14" key="1">
    <citation type="submission" date="2025-08" db="UniProtKB">
        <authorList>
            <consortium name="RefSeq"/>
        </authorList>
    </citation>
    <scope>IDENTIFICATION</scope>
    <source>
        <strain evidence="14">MV-25-SWS-2005</strain>
        <tissue evidence="14">Whole body</tissue>
    </source>
</reference>
<evidence type="ECO:0000256" key="12">
    <source>
        <dbReference type="SAM" id="Phobius"/>
    </source>
</evidence>
<evidence type="ECO:0000256" key="2">
    <source>
        <dbReference type="ARBA" id="ARBA00004448"/>
    </source>
</evidence>
<dbReference type="FunCoup" id="A0A6I8UZL9">
    <property type="interactions" value="65"/>
</dbReference>
<keyword evidence="10" id="KW-0496">Mitochondrion</keyword>
<dbReference type="PANTHER" id="PTHR10485:SF0">
    <property type="entry name" value="AT05822P-RELATED"/>
    <property type="match status" value="1"/>
</dbReference>
<evidence type="ECO:0000256" key="9">
    <source>
        <dbReference type="ARBA" id="ARBA00023010"/>
    </source>
</evidence>
<evidence type="ECO:0000256" key="7">
    <source>
        <dbReference type="ARBA" id="ARBA00022927"/>
    </source>
</evidence>
<evidence type="ECO:0000256" key="1">
    <source>
        <dbReference type="ARBA" id="ARBA00002959"/>
    </source>
</evidence>
<evidence type="ECO:0000256" key="8">
    <source>
        <dbReference type="ARBA" id="ARBA00022989"/>
    </source>
</evidence>
<evidence type="ECO:0000256" key="3">
    <source>
        <dbReference type="ARBA" id="ARBA00008444"/>
    </source>
</evidence>
<comment type="function">
    <text evidence="1">Essential component of the TIM23 complex, a complex that mediates the translocation of transit peptide-containing proteins across the mitochondrial inner membrane.</text>
</comment>
<keyword evidence="9" id="KW-0811">Translocation</keyword>
<evidence type="ECO:0000313" key="14">
    <source>
        <dbReference type="RefSeq" id="XP_002134195.2"/>
    </source>
</evidence>
<dbReference type="Pfam" id="PF02466">
    <property type="entry name" value="Tim17"/>
    <property type="match status" value="1"/>
</dbReference>
<comment type="similarity">
    <text evidence="3">Belongs to the Tim17/Tim22/Tim23 family.</text>
</comment>
<dbReference type="PANTHER" id="PTHR10485">
    <property type="entry name" value="MITOCHONDRIAL IMPORT INNER MEMBRANE TRANSLOCASE SUBUNIT TIM-17"/>
    <property type="match status" value="1"/>
</dbReference>
<accession>A0A6I8UZL9</accession>
<evidence type="ECO:0000313" key="13">
    <source>
        <dbReference type="Proteomes" id="UP000001819"/>
    </source>
</evidence>
<dbReference type="GO" id="GO:0030150">
    <property type="term" value="P:protein import into mitochondrial matrix"/>
    <property type="evidence" value="ECO:0007669"/>
    <property type="project" value="TreeGrafter"/>
</dbReference>
<feature type="transmembrane region" description="Helical" evidence="12">
    <location>
        <begin position="115"/>
        <end position="137"/>
    </location>
</feature>
<gene>
    <name evidence="14" type="primary">LOC6901509</name>
</gene>
<dbReference type="GO" id="GO:0005744">
    <property type="term" value="C:TIM23 mitochondrial import inner membrane translocase complex"/>
    <property type="evidence" value="ECO:0007669"/>
    <property type="project" value="TreeGrafter"/>
</dbReference>
<proteinExistence type="inferred from homology"/>
<keyword evidence="13" id="KW-1185">Reference proteome</keyword>
<evidence type="ECO:0000256" key="5">
    <source>
        <dbReference type="ARBA" id="ARBA00022692"/>
    </source>
</evidence>
<evidence type="ECO:0000256" key="11">
    <source>
        <dbReference type="ARBA" id="ARBA00023136"/>
    </source>
</evidence>
<dbReference type="GO" id="GO:0008320">
    <property type="term" value="F:protein transmembrane transporter activity"/>
    <property type="evidence" value="ECO:0007669"/>
    <property type="project" value="TreeGrafter"/>
</dbReference>
<keyword evidence="4" id="KW-0813">Transport</keyword>
<dbReference type="AlphaFoldDB" id="A0A6I8UZL9"/>
<organism evidence="13 14">
    <name type="scientific">Drosophila pseudoobscura pseudoobscura</name>
    <name type="common">Fruit fly</name>
    <dbReference type="NCBI Taxonomy" id="46245"/>
    <lineage>
        <taxon>Eukaryota</taxon>
        <taxon>Metazoa</taxon>
        <taxon>Ecdysozoa</taxon>
        <taxon>Arthropoda</taxon>
        <taxon>Hexapoda</taxon>
        <taxon>Insecta</taxon>
        <taxon>Pterygota</taxon>
        <taxon>Neoptera</taxon>
        <taxon>Endopterygota</taxon>
        <taxon>Diptera</taxon>
        <taxon>Brachycera</taxon>
        <taxon>Muscomorpha</taxon>
        <taxon>Ephydroidea</taxon>
        <taxon>Drosophilidae</taxon>
        <taxon>Drosophila</taxon>
        <taxon>Sophophora</taxon>
    </lineage>
</organism>
<evidence type="ECO:0000256" key="10">
    <source>
        <dbReference type="ARBA" id="ARBA00023128"/>
    </source>
</evidence>
<protein>
    <submittedName>
        <fullName evidence="14">Probable mitochondrial import inner membrane translocase subunit Tim17 3</fullName>
    </submittedName>
</protein>
<sequence>MEYIRQPCPIRIVEDTGCAFMMGTIGGALFQYMKGFRDAPAGLRRRLSDGLVSVKLRTPGIAGSFAVWGATFSTVDCTLVHYRQQEDSWNTIMSGAATGGILAARQGVRQMASSAIFGCLVMALIEGAGSVVATIYADEDRSIAPGETQDKPQRPQWDVVQEGSQNDQPGHMGTSTHSMLDLVKMANGVIK</sequence>
<evidence type="ECO:0000256" key="6">
    <source>
        <dbReference type="ARBA" id="ARBA00022792"/>
    </source>
</evidence>
<dbReference type="KEGG" id="dpo:6901509"/>
<dbReference type="Proteomes" id="UP000001819">
    <property type="component" value="Chromosome X"/>
</dbReference>